<protein>
    <recommendedName>
        <fullName evidence="4">AAA+ ATPase domain-containing protein</fullName>
    </recommendedName>
</protein>
<dbReference type="Gene3D" id="3.30.450.90">
    <property type="match status" value="1"/>
</dbReference>
<dbReference type="RefSeq" id="WP_086929011.1">
    <property type="nucleotide sequence ID" value="NZ_CP021363.1"/>
</dbReference>
<evidence type="ECO:0000256" key="2">
    <source>
        <dbReference type="ARBA" id="ARBA00022741"/>
    </source>
</evidence>
<dbReference type="SUPFAM" id="SSF52540">
    <property type="entry name" value="P-loop containing nucleoside triphosphate hydrolases"/>
    <property type="match status" value="1"/>
</dbReference>
<dbReference type="Pfam" id="PF00437">
    <property type="entry name" value="T2SSE"/>
    <property type="match status" value="1"/>
</dbReference>
<keyword evidence="2" id="KW-0547">Nucleotide-binding</keyword>
<comment type="similarity">
    <text evidence="1">Belongs to the GSP E family.</text>
</comment>
<dbReference type="KEGG" id="acis:CBP35_19910"/>
<keyword evidence="5" id="KW-0614">Plasmid</keyword>
<dbReference type="KEGG" id="acip:CBP36_19940"/>
<dbReference type="EMBL" id="CP021367">
    <property type="protein sequence ID" value="ART61240.1"/>
    <property type="molecule type" value="Genomic_DNA"/>
</dbReference>
<geneLocation type="plasmid" evidence="5 6">
    <name>pACP4.1</name>
</geneLocation>
<dbReference type="Gene3D" id="3.40.50.300">
    <property type="entry name" value="P-loop containing nucleotide triphosphate hydrolases"/>
    <property type="match status" value="1"/>
</dbReference>
<evidence type="ECO:0000313" key="6">
    <source>
        <dbReference type="Proteomes" id="UP000194440"/>
    </source>
</evidence>
<name>A0A240UJP2_9BURK</name>
<evidence type="ECO:0000313" key="5">
    <source>
        <dbReference type="EMBL" id="ART61240.1"/>
    </source>
</evidence>
<dbReference type="InterPro" id="IPR027417">
    <property type="entry name" value="P-loop_NTPase"/>
</dbReference>
<dbReference type="GO" id="GO:0016887">
    <property type="term" value="F:ATP hydrolysis activity"/>
    <property type="evidence" value="ECO:0007669"/>
    <property type="project" value="TreeGrafter"/>
</dbReference>
<proteinExistence type="inferred from homology"/>
<dbReference type="Proteomes" id="UP000194440">
    <property type="component" value="Plasmid pACP4.1"/>
</dbReference>
<dbReference type="SMART" id="SM00382">
    <property type="entry name" value="AAA"/>
    <property type="match status" value="1"/>
</dbReference>
<dbReference type="InterPro" id="IPR003593">
    <property type="entry name" value="AAA+_ATPase"/>
</dbReference>
<organism evidence="5 6">
    <name type="scientific">Acidovorax carolinensis</name>
    <dbReference type="NCBI Taxonomy" id="553814"/>
    <lineage>
        <taxon>Bacteria</taxon>
        <taxon>Pseudomonadati</taxon>
        <taxon>Pseudomonadota</taxon>
        <taxon>Betaproteobacteria</taxon>
        <taxon>Burkholderiales</taxon>
        <taxon>Comamonadaceae</taxon>
        <taxon>Acidovorax</taxon>
    </lineage>
</organism>
<evidence type="ECO:0000256" key="3">
    <source>
        <dbReference type="ARBA" id="ARBA00022840"/>
    </source>
</evidence>
<dbReference type="OrthoDB" id="5790493at2"/>
<keyword evidence="6" id="KW-1185">Reference proteome</keyword>
<keyword evidence="3" id="KW-0067">ATP-binding</keyword>
<evidence type="ECO:0000259" key="4">
    <source>
        <dbReference type="SMART" id="SM00382"/>
    </source>
</evidence>
<reference evidence="5" key="1">
    <citation type="submission" date="2017-05" db="EMBL/GenBank/DDBJ databases">
        <title>Polyphasic characterization of four soil-derived phenanthrene-degrading Acidovorax strains and proposal of Acidovorax phenanthrenivorans sp. nov.</title>
        <authorList>
            <person name="Singleton D."/>
            <person name="Lee J."/>
            <person name="Dickey A.N."/>
            <person name="Stroud A."/>
            <person name="Scholl E.H."/>
            <person name="Wright F.A."/>
            <person name="Aitken M.D."/>
        </authorList>
    </citation>
    <scope>NUCLEOTIDE SEQUENCE</scope>
    <source>
        <strain evidence="5">P4</strain>
        <plasmid evidence="5">pACP4.1</plasmid>
    </source>
</reference>
<evidence type="ECO:0000256" key="1">
    <source>
        <dbReference type="ARBA" id="ARBA00006611"/>
    </source>
</evidence>
<feature type="domain" description="AAA+ ATPase" evidence="4">
    <location>
        <begin position="299"/>
        <end position="461"/>
    </location>
</feature>
<dbReference type="InterPro" id="IPR001482">
    <property type="entry name" value="T2SS/T4SS_dom"/>
</dbReference>
<dbReference type="PANTHER" id="PTHR30258:SF2">
    <property type="entry name" value="COMG OPERON PROTEIN 1"/>
    <property type="match status" value="1"/>
</dbReference>
<dbReference type="PANTHER" id="PTHR30258">
    <property type="entry name" value="TYPE II SECRETION SYSTEM PROTEIN GSPE-RELATED"/>
    <property type="match status" value="1"/>
</dbReference>
<dbReference type="AlphaFoldDB" id="A0A240UJP2"/>
<dbReference type="GO" id="GO:0005524">
    <property type="term" value="F:ATP binding"/>
    <property type="evidence" value="ECO:0007669"/>
    <property type="project" value="UniProtKB-KW"/>
</dbReference>
<sequence>MAFIDILRFGSPKAQLPQTPAVTMRKQSEKVTRATISVAPASPKVVPLRQPKPPQVYKSISDLPPYSEIASLSGKKFEIGPKSQESIVILKLIDDKENKYSILATKDAYGGAVYKGLLQRLTKADCEVFACGVTDGALINRLNQEGSESVLNDSTDKRIVRDIDKLATDAIEQGASDIHIEKRGGSAVVKMRVNGRLVVYSDSWAADYVDTMARALHTLADDESKDQTFTETGQMSVMRNLSVGAVKLRVQISQAYPDGGLDIVMRVLRVAVSAKVQSLNELGYAAEHIEMMEYMRSSPTGLVIIAGTTGSGKTTTLQTLMQEIRRMDSGIKMISIEDPPEYVMDGVTQIPVARRRNQAADENPFAQAMRSTMRMDPNVIMIGEIRDSESAELMVGMNQSGHKVFGSIHADSPLGVIGRLNSMGVPGSVLAANKFISGLIYQTLVPLLCPSCKVDYDETSDKISPALHERIKKITYPGDTIFFEKLGGCPHCRNQGIIGRTVCAEMVIPDDTIRRFISEGQLGKAYEHWRSQRMGKPATSMAGATALEHGIMKMRRGEVSPLSIESELGLLHDFRLDIGSASTEVAQLLGFEN</sequence>
<dbReference type="GO" id="GO:0005886">
    <property type="term" value="C:plasma membrane"/>
    <property type="evidence" value="ECO:0007669"/>
    <property type="project" value="TreeGrafter"/>
</dbReference>
<gene>
    <name evidence="5" type="ORF">CBP36_19940</name>
</gene>
<accession>A0A240UJP2</accession>